<feature type="domain" description="Lipid/polyisoprenoid-binding YceI-like" evidence="2">
    <location>
        <begin position="30"/>
        <end position="205"/>
    </location>
</feature>
<evidence type="ECO:0000313" key="5">
    <source>
        <dbReference type="Proteomes" id="UP000001351"/>
    </source>
</evidence>
<feature type="signal peptide" evidence="1">
    <location>
        <begin position="1"/>
        <end position="20"/>
    </location>
</feature>
<organism evidence="4 6">
    <name type="scientific">Stigmatella aurantiaca (strain DW4/3-1)</name>
    <dbReference type="NCBI Taxonomy" id="378806"/>
    <lineage>
        <taxon>Bacteria</taxon>
        <taxon>Pseudomonadati</taxon>
        <taxon>Myxococcota</taxon>
        <taxon>Myxococcia</taxon>
        <taxon>Myxococcales</taxon>
        <taxon>Cystobacterineae</taxon>
        <taxon>Archangiaceae</taxon>
        <taxon>Stigmatella</taxon>
    </lineage>
</organism>
<dbReference type="SUPFAM" id="SSF101874">
    <property type="entry name" value="YceI-like"/>
    <property type="match status" value="1"/>
</dbReference>
<sequence length="210" mass="22925">MFVRSTLLILAALLPLAANAQAVPAASAQTFIFNDELHRDTVAFMLDAPLEVINGLSNQVKGTVVVQNGKASGRFSVPVNSIKTGNDTRDGHLQNDRWLDAAKYPDIVFEFKDVALPGAFEPGKALKVQTKGKFTVHGVSREEPVEVSAQFFKESAETKNRAPGDLLRVRAKFRIPLESYGIKRTEALILKVGETAEVSVDAWGSTQFKL</sequence>
<dbReference type="InterPro" id="IPR007372">
    <property type="entry name" value="Lipid/polyisoprenoid-bd_YceI"/>
</dbReference>
<keyword evidence="5" id="KW-1185">Reference proteome</keyword>
<dbReference type="AlphaFoldDB" id="Q09B78"/>
<evidence type="ECO:0000313" key="4">
    <source>
        <dbReference type="EMBL" id="EAU68952.1"/>
    </source>
</evidence>
<dbReference type="KEGG" id="sur:STAUR_1360"/>
<gene>
    <name evidence="3" type="ordered locus">STAUR_1360</name>
    <name evidence="4" type="ORF">STIAU_0300</name>
</gene>
<dbReference type="PANTHER" id="PTHR34406:SF1">
    <property type="entry name" value="PROTEIN YCEI"/>
    <property type="match status" value="1"/>
</dbReference>
<dbReference type="InterPro" id="IPR036761">
    <property type="entry name" value="TTHA0802/YceI-like_sf"/>
</dbReference>
<dbReference type="PANTHER" id="PTHR34406">
    <property type="entry name" value="PROTEIN YCEI"/>
    <property type="match status" value="1"/>
</dbReference>
<dbReference type="Gene3D" id="2.40.128.110">
    <property type="entry name" value="Lipid/polyisoprenoid-binding, YceI-like"/>
    <property type="match status" value="1"/>
</dbReference>
<name>Q09B78_STIAD</name>
<dbReference type="EMBL" id="AAMD01000010">
    <property type="protein sequence ID" value="EAU68952.1"/>
    <property type="molecule type" value="Genomic_DNA"/>
</dbReference>
<dbReference type="Proteomes" id="UP000001351">
    <property type="component" value="Chromosome"/>
</dbReference>
<dbReference type="Pfam" id="PF04264">
    <property type="entry name" value="YceI"/>
    <property type="match status" value="1"/>
</dbReference>
<keyword evidence="1" id="KW-0732">Signal</keyword>
<evidence type="ECO:0000313" key="3">
    <source>
        <dbReference type="EMBL" id="ADO69164.1"/>
    </source>
</evidence>
<dbReference type="Proteomes" id="UP000032702">
    <property type="component" value="Unassembled WGS sequence"/>
</dbReference>
<dbReference type="RefSeq" id="WP_002611302.1">
    <property type="nucleotide sequence ID" value="NC_014623.1"/>
</dbReference>
<dbReference type="eggNOG" id="COG2353">
    <property type="taxonomic scope" value="Bacteria"/>
</dbReference>
<proteinExistence type="predicted"/>
<accession>Q09B78</accession>
<feature type="chain" id="PRO_5010840398" evidence="1">
    <location>
        <begin position="21"/>
        <end position="210"/>
    </location>
</feature>
<evidence type="ECO:0000256" key="1">
    <source>
        <dbReference type="SAM" id="SignalP"/>
    </source>
</evidence>
<evidence type="ECO:0000313" key="6">
    <source>
        <dbReference type="Proteomes" id="UP000032702"/>
    </source>
</evidence>
<reference evidence="4 6" key="1">
    <citation type="submission" date="2006-04" db="EMBL/GenBank/DDBJ databases">
        <authorList>
            <person name="Nierman W.C."/>
        </authorList>
    </citation>
    <scope>NUCLEOTIDE SEQUENCE [LARGE SCALE GENOMIC DNA]</scope>
    <source>
        <strain evidence="4 6">DW4/3-1</strain>
    </source>
</reference>
<dbReference type="EMBL" id="CP002271">
    <property type="protein sequence ID" value="ADO69164.1"/>
    <property type="molecule type" value="Genomic_DNA"/>
</dbReference>
<reference evidence="3 5" key="2">
    <citation type="journal article" date="2011" name="Mol. Biol. Evol.">
        <title>Comparative genomic analysis of fruiting body formation in Myxococcales.</title>
        <authorList>
            <person name="Huntley S."/>
            <person name="Hamann N."/>
            <person name="Wegener-Feldbrugge S."/>
            <person name="Treuner-Lange A."/>
            <person name="Kube M."/>
            <person name="Reinhardt R."/>
            <person name="Klages S."/>
            <person name="Muller R."/>
            <person name="Ronning C.M."/>
            <person name="Nierman W.C."/>
            <person name="Sogaard-Andersen L."/>
        </authorList>
    </citation>
    <scope>NUCLEOTIDE SEQUENCE [LARGE SCALE GENOMIC DNA]</scope>
    <source>
        <strain evidence="3 5">DW4/3-1</strain>
    </source>
</reference>
<dbReference type="OrthoDB" id="116832at2"/>
<dbReference type="SMART" id="SM00867">
    <property type="entry name" value="YceI"/>
    <property type="match status" value="1"/>
</dbReference>
<protein>
    <submittedName>
        <fullName evidence="3">YceI family protein</fullName>
    </submittedName>
</protein>
<evidence type="ECO:0000259" key="2">
    <source>
        <dbReference type="SMART" id="SM00867"/>
    </source>
</evidence>
<dbReference type="HOGENOM" id="CLU_071003_5_0_7"/>
<dbReference type="STRING" id="378806.STAUR_1360"/>